<dbReference type="GO" id="GO:0005524">
    <property type="term" value="F:ATP binding"/>
    <property type="evidence" value="ECO:0007669"/>
    <property type="project" value="UniProtKB-KW"/>
</dbReference>
<evidence type="ECO:0000256" key="3">
    <source>
        <dbReference type="ARBA" id="ARBA00022741"/>
    </source>
</evidence>
<dbReference type="SMART" id="SM00382">
    <property type="entry name" value="AAA"/>
    <property type="match status" value="1"/>
</dbReference>
<sequence length="375" mass="39798">MDSNKLLKVEGLYKSYGGHQKGRERNYAVADINLSAASGDFLTLLGPSGCGKSTTLRCIAGLESPDLGTITVADRVLFSSDNGISVRANQRGLGMVFQSYGIWPHMDVYKNAAFPLQVGEKKNRPPAKQIRERVERALEVVQLSDFAGRSATALSGGQQQRLALARALVMEPPLLLLDEPLSNLDAKLRTDMRFELKRLQHEIGVTTVYVTHDQSEALAMSTNIAVMSNGKVEQVGSPREVYGSPAAEFVARFVGSANLVSGTVTSASGDGVTVKTPDGLITASTTTDLAVGADVFVSVRPESVTLTPAGGERGEWEGVVDGSAYLGMTMEYRVKVGDTEWNVSGSSESPLADGTPIRLSFAKHGCAAVPMAAAS</sequence>
<dbReference type="FunFam" id="3.40.50.300:FF:000042">
    <property type="entry name" value="Maltose/maltodextrin ABC transporter, ATP-binding protein"/>
    <property type="match status" value="1"/>
</dbReference>
<dbReference type="EMBL" id="WEGJ01000020">
    <property type="protein sequence ID" value="MQY14310.1"/>
    <property type="molecule type" value="Genomic_DNA"/>
</dbReference>
<dbReference type="Gene3D" id="2.40.50.100">
    <property type="match status" value="1"/>
</dbReference>
<dbReference type="Pfam" id="PF00005">
    <property type="entry name" value="ABC_tran"/>
    <property type="match status" value="1"/>
</dbReference>
<dbReference type="Proteomes" id="UP000466345">
    <property type="component" value="Unassembled WGS sequence"/>
</dbReference>
<accession>A0A7K0CLE8</accession>
<dbReference type="InterPro" id="IPR003439">
    <property type="entry name" value="ABC_transporter-like_ATP-bd"/>
</dbReference>
<dbReference type="InterPro" id="IPR013611">
    <property type="entry name" value="Transp-assoc_OB_typ2"/>
</dbReference>
<keyword evidence="9" id="KW-1185">Reference proteome</keyword>
<dbReference type="AlphaFoldDB" id="A0A7K0CLE8"/>
<dbReference type="Pfam" id="PF08402">
    <property type="entry name" value="TOBE_2"/>
    <property type="match status" value="1"/>
</dbReference>
<dbReference type="InterPro" id="IPR027417">
    <property type="entry name" value="P-loop_NTPase"/>
</dbReference>
<keyword evidence="2" id="KW-1003">Cell membrane</keyword>
<dbReference type="InterPro" id="IPR008995">
    <property type="entry name" value="Mo/tungstate-bd_C_term_dom"/>
</dbReference>
<keyword evidence="6" id="KW-0472">Membrane</keyword>
<organism evidence="8 9">
    <name type="scientific">Streptomyces smaragdinus</name>
    <dbReference type="NCBI Taxonomy" id="2585196"/>
    <lineage>
        <taxon>Bacteria</taxon>
        <taxon>Bacillati</taxon>
        <taxon>Actinomycetota</taxon>
        <taxon>Actinomycetes</taxon>
        <taxon>Kitasatosporales</taxon>
        <taxon>Streptomycetaceae</taxon>
        <taxon>Streptomyces</taxon>
    </lineage>
</organism>
<dbReference type="InterPro" id="IPR003593">
    <property type="entry name" value="AAA+_ATPase"/>
</dbReference>
<evidence type="ECO:0000256" key="2">
    <source>
        <dbReference type="ARBA" id="ARBA00022475"/>
    </source>
</evidence>
<dbReference type="SUPFAM" id="SSF52540">
    <property type="entry name" value="P-loop containing nucleoside triphosphate hydrolases"/>
    <property type="match status" value="1"/>
</dbReference>
<evidence type="ECO:0000256" key="1">
    <source>
        <dbReference type="ARBA" id="ARBA00022448"/>
    </source>
</evidence>
<proteinExistence type="predicted"/>
<dbReference type="InterPro" id="IPR047641">
    <property type="entry name" value="ABC_transpr_MalK/UgpC-like"/>
</dbReference>
<evidence type="ECO:0000256" key="4">
    <source>
        <dbReference type="ARBA" id="ARBA00022840"/>
    </source>
</evidence>
<name>A0A7K0CLE8_9ACTN</name>
<feature type="domain" description="ABC transporter" evidence="7">
    <location>
        <begin position="7"/>
        <end position="254"/>
    </location>
</feature>
<dbReference type="GO" id="GO:0016887">
    <property type="term" value="F:ATP hydrolysis activity"/>
    <property type="evidence" value="ECO:0007669"/>
    <property type="project" value="InterPro"/>
</dbReference>
<evidence type="ECO:0000256" key="6">
    <source>
        <dbReference type="ARBA" id="ARBA00023136"/>
    </source>
</evidence>
<keyword evidence="5" id="KW-1278">Translocase</keyword>
<evidence type="ECO:0000313" key="9">
    <source>
        <dbReference type="Proteomes" id="UP000466345"/>
    </source>
</evidence>
<protein>
    <submittedName>
        <fullName evidence="8">Spermidine/putrescine import ATP-binding protein PotA</fullName>
    </submittedName>
</protein>
<gene>
    <name evidence="8" type="primary">potA_2</name>
    <name evidence="8" type="ORF">SRB5_44740</name>
</gene>
<dbReference type="PROSITE" id="PS00211">
    <property type="entry name" value="ABC_TRANSPORTER_1"/>
    <property type="match status" value="1"/>
</dbReference>
<evidence type="ECO:0000256" key="5">
    <source>
        <dbReference type="ARBA" id="ARBA00022967"/>
    </source>
</evidence>
<dbReference type="PANTHER" id="PTHR43875:SF15">
    <property type="entry name" value="TREHALOSE IMPORT ATP-BINDING PROTEIN SUGC"/>
    <property type="match status" value="1"/>
</dbReference>
<dbReference type="RefSeq" id="WP_153454870.1">
    <property type="nucleotide sequence ID" value="NZ_WEGJ01000020.1"/>
</dbReference>
<dbReference type="SUPFAM" id="SSF50331">
    <property type="entry name" value="MOP-like"/>
    <property type="match status" value="1"/>
</dbReference>
<dbReference type="PROSITE" id="PS50893">
    <property type="entry name" value="ABC_TRANSPORTER_2"/>
    <property type="match status" value="1"/>
</dbReference>
<dbReference type="InterPro" id="IPR017871">
    <property type="entry name" value="ABC_transporter-like_CS"/>
</dbReference>
<keyword evidence="3" id="KW-0547">Nucleotide-binding</keyword>
<dbReference type="PANTHER" id="PTHR43875">
    <property type="entry name" value="MALTODEXTRIN IMPORT ATP-BINDING PROTEIN MSMX"/>
    <property type="match status" value="1"/>
</dbReference>
<reference evidence="8 9" key="1">
    <citation type="submission" date="2019-10" db="EMBL/GenBank/DDBJ databases">
        <title>Streptomyces smaragdinus sp. nov. and Streptomyces fabii sp. nov., isolated from the gut of fungus growing-termite Macrotermes natalensis.</title>
        <authorList>
            <person name="Schwitalla J."/>
            <person name="Benndorf R."/>
            <person name="Martin K."/>
            <person name="De Beer W."/>
            <person name="Kaster A.-K."/>
            <person name="Vollmers J."/>
            <person name="Poulsen M."/>
            <person name="Beemelmanns C."/>
        </authorList>
    </citation>
    <scope>NUCLEOTIDE SEQUENCE [LARGE SCALE GENOMIC DNA]</scope>
    <source>
        <strain evidence="8 9">RB5</strain>
    </source>
</reference>
<evidence type="ECO:0000313" key="8">
    <source>
        <dbReference type="EMBL" id="MQY14310.1"/>
    </source>
</evidence>
<dbReference type="GO" id="GO:0055052">
    <property type="term" value="C:ATP-binding cassette (ABC) transporter complex, substrate-binding subunit-containing"/>
    <property type="evidence" value="ECO:0007669"/>
    <property type="project" value="TreeGrafter"/>
</dbReference>
<comment type="caution">
    <text evidence="8">The sequence shown here is derived from an EMBL/GenBank/DDBJ whole genome shotgun (WGS) entry which is preliminary data.</text>
</comment>
<keyword evidence="4 8" id="KW-0067">ATP-binding</keyword>
<evidence type="ECO:0000259" key="7">
    <source>
        <dbReference type="PROSITE" id="PS50893"/>
    </source>
</evidence>
<dbReference type="OrthoDB" id="9802264at2"/>
<keyword evidence="1" id="KW-0813">Transport</keyword>
<dbReference type="Gene3D" id="3.40.50.300">
    <property type="entry name" value="P-loop containing nucleotide triphosphate hydrolases"/>
    <property type="match status" value="1"/>
</dbReference>
<dbReference type="GO" id="GO:0140359">
    <property type="term" value="F:ABC-type transporter activity"/>
    <property type="evidence" value="ECO:0007669"/>
    <property type="project" value="UniProtKB-ARBA"/>
</dbReference>